<keyword evidence="2" id="KW-0378">Hydrolase</keyword>
<evidence type="ECO:0000259" key="1">
    <source>
        <dbReference type="Pfam" id="PF20408"/>
    </source>
</evidence>
<dbReference type="PANTHER" id="PTHR42103:SF2">
    <property type="entry name" value="AB HYDROLASE-1 DOMAIN-CONTAINING PROTEIN"/>
    <property type="match status" value="1"/>
</dbReference>
<dbReference type="Pfam" id="PF20408">
    <property type="entry name" value="Abhydrolase_11"/>
    <property type="match status" value="1"/>
</dbReference>
<dbReference type="GO" id="GO:0016787">
    <property type="term" value="F:hydrolase activity"/>
    <property type="evidence" value="ECO:0007669"/>
    <property type="project" value="UniProtKB-KW"/>
</dbReference>
<gene>
    <name evidence="2" type="ORF">P8935_19680</name>
</gene>
<dbReference type="AlphaFoldDB" id="A0AAU7DI89"/>
<name>A0AAU7DI89_9BACT</name>
<dbReference type="SUPFAM" id="SSF53474">
    <property type="entry name" value="alpha/beta-Hydrolases"/>
    <property type="match status" value="1"/>
</dbReference>
<dbReference type="InterPro" id="IPR029058">
    <property type="entry name" value="AB_hydrolase_fold"/>
</dbReference>
<dbReference type="EMBL" id="CP121196">
    <property type="protein sequence ID" value="XBH16783.1"/>
    <property type="molecule type" value="Genomic_DNA"/>
</dbReference>
<feature type="domain" description="KANL3/Tex30 alpha/beta hydrolase-like" evidence="1">
    <location>
        <begin position="88"/>
        <end position="200"/>
    </location>
</feature>
<accession>A0AAU7DI89</accession>
<dbReference type="InterPro" id="IPR046879">
    <property type="entry name" value="KANL3/Tex30_Abhydrolase"/>
</dbReference>
<organism evidence="2">
    <name type="scientific">Telmatobacter sp. DSM 110680</name>
    <dbReference type="NCBI Taxonomy" id="3036704"/>
    <lineage>
        <taxon>Bacteria</taxon>
        <taxon>Pseudomonadati</taxon>
        <taxon>Acidobacteriota</taxon>
        <taxon>Terriglobia</taxon>
        <taxon>Terriglobales</taxon>
        <taxon>Acidobacteriaceae</taxon>
        <taxon>Telmatobacter</taxon>
    </lineage>
</organism>
<dbReference type="Gene3D" id="3.40.50.1820">
    <property type="entry name" value="alpha/beta hydrolase"/>
    <property type="match status" value="1"/>
</dbReference>
<dbReference type="RefSeq" id="WP_348262011.1">
    <property type="nucleotide sequence ID" value="NZ_CP121196.1"/>
</dbReference>
<sequence length="219" mass="23566">MRTVVLQGPAGRLEALLNEGARDARFAGLVCHPHPLGGGTMHNKVVYHAMKVLNAPEWDLRLPVLRFNFRGTGLSEGQHDGLAESADVITAIDWLLAEYSLPVILVGFSFGAAMSIRASCATGSSSIQSNLRALVALGLPTQGFGQTYQHPVLADCRLPKLFLSGGNDAFAPQQDLRNVVDHAADPKQLVFVPGADHFFKGSLDAMQRALAGWLKEQVQ</sequence>
<dbReference type="PANTHER" id="PTHR42103">
    <property type="entry name" value="ALPHA/BETA-HYDROLASES SUPERFAMILY PROTEIN"/>
    <property type="match status" value="1"/>
</dbReference>
<proteinExistence type="predicted"/>
<evidence type="ECO:0000313" key="2">
    <source>
        <dbReference type="EMBL" id="XBH16783.1"/>
    </source>
</evidence>
<reference evidence="2" key="1">
    <citation type="submission" date="2023-03" db="EMBL/GenBank/DDBJ databases">
        <title>Edaphobacter sp.</title>
        <authorList>
            <person name="Huber K.J."/>
            <person name="Papendorf J."/>
            <person name="Pilke C."/>
            <person name="Bunk B."/>
            <person name="Sproeer C."/>
            <person name="Pester M."/>
        </authorList>
    </citation>
    <scope>NUCLEOTIDE SEQUENCE</scope>
    <source>
        <strain evidence="2">DSM 110680</strain>
    </source>
</reference>
<protein>
    <submittedName>
        <fullName evidence="2">Alpha/beta hydrolase</fullName>
    </submittedName>
</protein>